<evidence type="ECO:0000313" key="2">
    <source>
        <dbReference type="WBParaSite" id="PgB14X_g031_t01"/>
    </source>
</evidence>
<proteinExistence type="predicted"/>
<evidence type="ECO:0000313" key="1">
    <source>
        <dbReference type="Proteomes" id="UP000887569"/>
    </source>
</evidence>
<dbReference type="Proteomes" id="UP000887569">
    <property type="component" value="Unplaced"/>
</dbReference>
<organism evidence="1 2">
    <name type="scientific">Parascaris univalens</name>
    <name type="common">Nematode worm</name>
    <dbReference type="NCBI Taxonomy" id="6257"/>
    <lineage>
        <taxon>Eukaryota</taxon>
        <taxon>Metazoa</taxon>
        <taxon>Ecdysozoa</taxon>
        <taxon>Nematoda</taxon>
        <taxon>Chromadorea</taxon>
        <taxon>Rhabditida</taxon>
        <taxon>Spirurina</taxon>
        <taxon>Ascaridomorpha</taxon>
        <taxon>Ascaridoidea</taxon>
        <taxon>Ascarididae</taxon>
        <taxon>Parascaris</taxon>
    </lineage>
</organism>
<dbReference type="WBParaSite" id="PgB14X_g031_t01">
    <property type="protein sequence ID" value="PgB14X_g031_t01"/>
    <property type="gene ID" value="PgB14X_g031"/>
</dbReference>
<name>A0A914ZT89_PARUN</name>
<keyword evidence="1" id="KW-1185">Reference proteome</keyword>
<accession>A0A914ZT89</accession>
<reference evidence="2" key="1">
    <citation type="submission" date="2022-11" db="UniProtKB">
        <authorList>
            <consortium name="WormBaseParasite"/>
        </authorList>
    </citation>
    <scope>IDENTIFICATION</scope>
</reference>
<protein>
    <submittedName>
        <fullName evidence="2">Uncharacterized protein</fullName>
    </submittedName>
</protein>
<dbReference type="AlphaFoldDB" id="A0A914ZT89"/>
<sequence>MRAPCSRVAFFFGKMSNKVKRQKCALTSTALLARLCSTTSFGRVAGAQGRAVVNLGKGGHAGQVALLNLEKQTHREVALVCISSAVVRIVGIHTETFFDDAPSVVLYPMTCALLLMLRTDRLIFVVDL</sequence>